<dbReference type="HOGENOM" id="CLU_039110_2_0_9"/>
<gene>
    <name evidence="5" type="ordered locus">Sulac_2478</name>
</gene>
<dbReference type="Gene3D" id="3.40.1780.10">
    <property type="entry name" value="QueA-like"/>
    <property type="match status" value="1"/>
</dbReference>
<keyword evidence="6" id="KW-1185">Reference proteome</keyword>
<dbReference type="GO" id="GO:0008616">
    <property type="term" value="P:tRNA queuosine(34) biosynthetic process"/>
    <property type="evidence" value="ECO:0007669"/>
    <property type="project" value="UniProtKB-KW"/>
</dbReference>
<reference evidence="5 6" key="2">
    <citation type="journal article" date="2012" name="Stand. Genomic Sci.">
        <title>Complete genome sequence of the moderately thermophilic mineral-sulfide-oxidizing firmicute Sulfobacillus acidophilus type strain (NAL(T)).</title>
        <authorList>
            <person name="Anderson I."/>
            <person name="Chertkov O."/>
            <person name="Chen A."/>
            <person name="Saunders E."/>
            <person name="Lapidus A."/>
            <person name="Nolan M."/>
            <person name="Lucas S."/>
            <person name="Hammon N."/>
            <person name="Deshpande S."/>
            <person name="Cheng J.F."/>
            <person name="Han C."/>
            <person name="Tapia R."/>
            <person name="Goodwin L.A."/>
            <person name="Pitluck S."/>
            <person name="Liolios K."/>
            <person name="Pagani I."/>
            <person name="Ivanova N."/>
            <person name="Mikhailova N."/>
            <person name="Pati A."/>
            <person name="Palaniappan K."/>
            <person name="Land M."/>
            <person name="Pan C."/>
            <person name="Rohde M."/>
            <person name="Pukall R."/>
            <person name="Goker M."/>
            <person name="Detter J.C."/>
            <person name="Woyke T."/>
            <person name="Bristow J."/>
            <person name="Eisen J.A."/>
            <person name="Markowitz V."/>
            <person name="Hugenholtz P."/>
            <person name="Kyrpides N.C."/>
            <person name="Klenk H.P."/>
            <person name="Mavromatis K."/>
        </authorList>
    </citation>
    <scope>NUCLEOTIDE SEQUENCE [LARGE SCALE GENOMIC DNA]</scope>
    <source>
        <strain evidence="6">ATCC 700253 / DSM 10332 / NAL</strain>
    </source>
</reference>
<keyword evidence="1" id="KW-0963">Cytoplasm</keyword>
<dbReference type="InterPro" id="IPR042119">
    <property type="entry name" value="QueA_dom2"/>
</dbReference>
<dbReference type="STRING" id="679936.Sulac_2478"/>
<dbReference type="InterPro" id="IPR036100">
    <property type="entry name" value="QueA_sf"/>
</dbReference>
<reference evidence="6" key="1">
    <citation type="submission" date="2011-12" db="EMBL/GenBank/DDBJ databases">
        <title>The complete genome of chromosome of Sulfobacillus acidophilus DSM 10332.</title>
        <authorList>
            <person name="Lucas S."/>
            <person name="Han J."/>
            <person name="Lapidus A."/>
            <person name="Bruce D."/>
            <person name="Goodwin L."/>
            <person name="Pitluck S."/>
            <person name="Peters L."/>
            <person name="Kyrpides N."/>
            <person name="Mavromatis K."/>
            <person name="Ivanova N."/>
            <person name="Mikhailova N."/>
            <person name="Chertkov O."/>
            <person name="Saunders E."/>
            <person name="Detter J.C."/>
            <person name="Tapia R."/>
            <person name="Han C."/>
            <person name="Land M."/>
            <person name="Hauser L."/>
            <person name="Markowitz V."/>
            <person name="Cheng J.-F."/>
            <person name="Hugenholtz P."/>
            <person name="Woyke T."/>
            <person name="Wu D."/>
            <person name="Pukall R."/>
            <person name="Gehrich-Schroeter G."/>
            <person name="Schneider S."/>
            <person name="Klenk H.-P."/>
            <person name="Eisen J.A."/>
        </authorList>
    </citation>
    <scope>NUCLEOTIDE SEQUENCE [LARGE SCALE GENOMIC DNA]</scope>
    <source>
        <strain evidence="6">ATCC 700253 / DSM 10332 / NAL</strain>
    </source>
</reference>
<keyword evidence="3" id="KW-0949">S-adenosyl-L-methionine</keyword>
<dbReference type="GO" id="GO:0051075">
    <property type="term" value="F:S-adenosylmethionine:tRNA ribosyltransferase-isomerase activity"/>
    <property type="evidence" value="ECO:0007669"/>
    <property type="project" value="TreeGrafter"/>
</dbReference>
<organism evidence="5 6">
    <name type="scientific">Sulfobacillus acidophilus (strain ATCC 700253 / DSM 10332 / NAL)</name>
    <dbReference type="NCBI Taxonomy" id="679936"/>
    <lineage>
        <taxon>Bacteria</taxon>
        <taxon>Bacillati</taxon>
        <taxon>Bacillota</taxon>
        <taxon>Clostridia</taxon>
        <taxon>Eubacteriales</taxon>
        <taxon>Clostridiales Family XVII. Incertae Sedis</taxon>
        <taxon>Sulfobacillus</taxon>
    </lineage>
</organism>
<dbReference type="Pfam" id="PF02547">
    <property type="entry name" value="Queuosine_synth"/>
    <property type="match status" value="1"/>
</dbReference>
<evidence type="ECO:0000256" key="4">
    <source>
        <dbReference type="ARBA" id="ARBA00022785"/>
    </source>
</evidence>
<dbReference type="SUPFAM" id="SSF111337">
    <property type="entry name" value="QueA-like"/>
    <property type="match status" value="1"/>
</dbReference>
<evidence type="ECO:0000256" key="1">
    <source>
        <dbReference type="ARBA" id="ARBA00022490"/>
    </source>
</evidence>
<accession>G8TW14</accession>
<keyword evidence="4" id="KW-0671">Queuosine biosynthesis</keyword>
<dbReference type="InterPro" id="IPR042118">
    <property type="entry name" value="QueA_dom1"/>
</dbReference>
<dbReference type="AlphaFoldDB" id="G8TW14"/>
<proteinExistence type="predicted"/>
<name>G8TW14_SULAD</name>
<evidence type="ECO:0000313" key="5">
    <source>
        <dbReference type="EMBL" id="AEW05941.1"/>
    </source>
</evidence>
<evidence type="ECO:0000256" key="3">
    <source>
        <dbReference type="ARBA" id="ARBA00022691"/>
    </source>
</evidence>
<dbReference type="EMBL" id="CP003179">
    <property type="protein sequence ID" value="AEW05941.1"/>
    <property type="molecule type" value="Genomic_DNA"/>
</dbReference>
<dbReference type="Proteomes" id="UP000005439">
    <property type="component" value="Chromosome"/>
</dbReference>
<evidence type="ECO:0000256" key="2">
    <source>
        <dbReference type="ARBA" id="ARBA00022679"/>
    </source>
</evidence>
<dbReference type="PANTHER" id="PTHR30307">
    <property type="entry name" value="S-ADENOSYLMETHIONINE:TRNA RIBOSYLTRANSFERASE-ISOMERASE"/>
    <property type="match status" value="1"/>
</dbReference>
<sequence>MTPPIEWNLGMTVTEAAAPPEAVGRSRAQVRLLVVDRRRGVVRCEEFTGFPSWLGPGDVLVYNDSRTIPAALPALWDGVPARVHLAVRLSSRRAIVEKRRADGGPDPALSDRNASVAILSRLGDLMALGRVVRRFHPESRLWVIDTDRDLYELAPLVGDPIRYGYVDRPYPLYYYQTIFGRVPGSAEMPSAGRPFTYEIVARMVERGVILCPITLHTSVSSHEVTQGLARYPVLPEYYHIPRRTVRHITEARQDGRRIIALGTTVVRGLETWAASGFGRRRGWTRYLITPNNPPLVVTNLVTGLHDNFSSHLALLYAFVDPPFLREAYRQAGLAGFRWHEFGDLSFIV</sequence>
<dbReference type="PANTHER" id="PTHR30307:SF0">
    <property type="entry name" value="S-ADENOSYLMETHIONINE:TRNA RIBOSYLTRANSFERASE-ISOMERASE"/>
    <property type="match status" value="1"/>
</dbReference>
<dbReference type="PATRIC" id="fig|679936.5.peg.2565"/>
<dbReference type="KEGG" id="sap:Sulac_2478"/>
<dbReference type="InterPro" id="IPR003699">
    <property type="entry name" value="QueA"/>
</dbReference>
<dbReference type="Gene3D" id="2.40.10.240">
    <property type="entry name" value="QueA-like"/>
    <property type="match status" value="1"/>
</dbReference>
<keyword evidence="2" id="KW-0808">Transferase</keyword>
<protein>
    <submittedName>
        <fullName evidence="5">S-adenosylmethionine--tRNA ribosyltransferase-isomerase</fullName>
    </submittedName>
</protein>
<evidence type="ECO:0000313" key="6">
    <source>
        <dbReference type="Proteomes" id="UP000005439"/>
    </source>
</evidence>